<dbReference type="EC" id="2.7.11.1" evidence="1"/>
<name>A0AA35R7F0_GEOBA</name>
<keyword evidence="6 12" id="KW-0418">Kinase</keyword>
<feature type="binding site" evidence="9">
    <location>
        <position position="993"/>
    </location>
    <ligand>
        <name>ATP</name>
        <dbReference type="ChEBI" id="CHEBI:30616"/>
    </ligand>
</feature>
<sequence>MAFPFEVCNVCLDKYGKIKHKVQSLVESRCLRQPNPHKGVTVRVRIVDGILEPRVRPMAKVFFRGYFVYCDPDRCIGERCTFPHCSKEKEEWNAQKFSISVSSPPVSAPTSSPSIPVQPVSTDSADNRKMDSPKDPWPDFPGLEALYKEDLLQQQSPRETAPGISTPNMTTTVTLPPQIQSQGVVSASLSSANSSSAYSQTMQGAVKATQQQPMLLQRMQQMPLQPRHTLPPSPQQQMLAEVLAAPSPESVSKATAPQQSSIFHKHLVVGNYHQRFRELLKSEEIAHSQLLKERCDEKYVLCLHQAGQKPEELNIRPDHARSGYLKGMGCDEVSYATQSASSAVVELGQCSVQCDILQENMRHAEERLYVGFKKEAVQFLLSHFGQQGKRAFTSPAPLPVHFRLKLSYFRSLKESIRQLQKDAISRIIPSSTNFTPIKNAESGMLESYREYCSPDQYEALKVVTSTPAAGPPVLIAGPFGTGKTRVLALASHYSVEESVSKNSRLAILVCTQQQTSADAFLAMYINLTSMKEEITIFRLQPKYPTQNNRFTKTVDSFKKEIKRNSFRSRQRYLIVTTCLTAKQIADVLPSWFITHIFLDEGAQMREPEAVAPLCMASKDTKIVIAGDKFQVGPAILVLGEEPQKYGLSVSLLERLYDLYQDLGDVAKPYCAHLSTNFRCHSAIVNLARQVAYKSPLACGVRDHIAHPIAPFPLSFVCTSLDHDVKETKDSICEIEVKAALKEASYFIMKWPVDHWGERDISKMCFLSPCRGQVTVARGAKERNLSPQVKHVRKLATYQIQGQEFRALFISTSEPTTPDGETRDSRRSISDPAVFITAITRARSLVVAVGNPFMLLRREEHMVKKYGERGHCWSLFLKACIDNGTLSVYQGESDDTRTGLERLKRMIHELVSHLHLPPPLEDSNETRKIAPSVIIVPETPTKVSPASPQHTTVDTSTELHEFKDHVYEEELGQGGFGVVCRMQHKVDKKRYAVKIVRLCDRPDEEQKVMREVEALARLDHPNIVRYYDSWKSRAPPNWQQISPWKQLPSSYSMSYPSGRRTGETESQNAAPDASATLSPYISSNSSESGPTASEAAVVEYSTVDVLHGDAPETEKRKSLNPLRLDPEPPVCLCIKTELCERETLKAWLRAHKEDRKRKEVTAWFVEILKGVMYIHCEGLIHRDLKPSNIFFSLSGRKIKIGDFGLVTTSQVDLGEAASHKSNYVGTSYYISPEQNKKENYGREVDIYALGITFFEMNYPFITDMEKDKVLTALRNDGIFPKHFKDHLYHEANIIKWMLTVDPQKRPSAEEVFSSETMKRLQRSSNKSKATIPLL</sequence>
<dbReference type="PROSITE" id="PS50011">
    <property type="entry name" value="PROTEIN_KINASE_DOM"/>
    <property type="match status" value="1"/>
</dbReference>
<dbReference type="PANTHER" id="PTHR11042">
    <property type="entry name" value="EUKARYOTIC TRANSLATION INITIATION FACTOR 2-ALPHA KINASE EIF2-ALPHA KINASE -RELATED"/>
    <property type="match status" value="1"/>
</dbReference>
<evidence type="ECO:0000313" key="12">
    <source>
        <dbReference type="EMBL" id="CAI8006165.1"/>
    </source>
</evidence>
<comment type="similarity">
    <text evidence="8">Belongs to the protein kinase superfamily. Ser/Thr protein kinase family. GCN2 subfamily.</text>
</comment>
<dbReference type="GO" id="GO:0005634">
    <property type="term" value="C:nucleus"/>
    <property type="evidence" value="ECO:0007669"/>
    <property type="project" value="TreeGrafter"/>
</dbReference>
<evidence type="ECO:0000256" key="7">
    <source>
        <dbReference type="ARBA" id="ARBA00022840"/>
    </source>
</evidence>
<evidence type="ECO:0000256" key="9">
    <source>
        <dbReference type="PROSITE-ProRule" id="PRU10141"/>
    </source>
</evidence>
<dbReference type="InterPro" id="IPR027417">
    <property type="entry name" value="P-loop_NTPase"/>
</dbReference>
<evidence type="ECO:0000256" key="4">
    <source>
        <dbReference type="ARBA" id="ARBA00022679"/>
    </source>
</evidence>
<keyword evidence="2" id="KW-0723">Serine/threonine-protein kinase</keyword>
<feature type="compositionally biased region" description="Basic and acidic residues" evidence="10">
    <location>
        <begin position="125"/>
        <end position="137"/>
    </location>
</feature>
<dbReference type="SMART" id="SM00220">
    <property type="entry name" value="S_TKc"/>
    <property type="match status" value="1"/>
</dbReference>
<dbReference type="Pfam" id="PF00069">
    <property type="entry name" value="Pkinase"/>
    <property type="match status" value="2"/>
</dbReference>
<dbReference type="GO" id="GO:0005524">
    <property type="term" value="F:ATP binding"/>
    <property type="evidence" value="ECO:0007669"/>
    <property type="project" value="UniProtKB-UniRule"/>
</dbReference>
<dbReference type="Proteomes" id="UP001174909">
    <property type="component" value="Unassembled WGS sequence"/>
</dbReference>
<dbReference type="EMBL" id="CASHTH010000664">
    <property type="protein sequence ID" value="CAI8006165.1"/>
    <property type="molecule type" value="Genomic_DNA"/>
</dbReference>
<dbReference type="SUPFAM" id="SSF52540">
    <property type="entry name" value="P-loop containing nucleoside triphosphate hydrolases"/>
    <property type="match status" value="1"/>
</dbReference>
<feature type="region of interest" description="Disordered" evidence="10">
    <location>
        <begin position="1051"/>
        <end position="1093"/>
    </location>
</feature>
<evidence type="ECO:0000256" key="10">
    <source>
        <dbReference type="SAM" id="MobiDB-lite"/>
    </source>
</evidence>
<dbReference type="FunFam" id="1.10.510.10:FF:000251">
    <property type="entry name" value="eukaryotic translation initiation factor 2-alpha kinase 3"/>
    <property type="match status" value="1"/>
</dbReference>
<dbReference type="Gene3D" id="1.10.510.10">
    <property type="entry name" value="Transferase(Phosphotransferase) domain 1"/>
    <property type="match status" value="1"/>
</dbReference>
<comment type="caution">
    <text evidence="12">The sequence shown here is derived from an EMBL/GenBank/DDBJ whole genome shotgun (WGS) entry which is preliminary data.</text>
</comment>
<keyword evidence="7 9" id="KW-0067">ATP-binding</keyword>
<dbReference type="PROSITE" id="PS00108">
    <property type="entry name" value="PROTEIN_KINASE_ST"/>
    <property type="match status" value="1"/>
</dbReference>
<dbReference type="InterPro" id="IPR041679">
    <property type="entry name" value="DNA2/NAM7-like_C"/>
</dbReference>
<dbReference type="SUPFAM" id="SSF56112">
    <property type="entry name" value="Protein kinase-like (PK-like)"/>
    <property type="match status" value="1"/>
</dbReference>
<evidence type="ECO:0000259" key="11">
    <source>
        <dbReference type="PROSITE" id="PS50011"/>
    </source>
</evidence>
<dbReference type="Pfam" id="PF13087">
    <property type="entry name" value="AAA_12"/>
    <property type="match status" value="1"/>
</dbReference>
<dbReference type="Gene3D" id="3.30.200.20">
    <property type="entry name" value="Phosphorylase Kinase, domain 1"/>
    <property type="match status" value="1"/>
</dbReference>
<keyword evidence="5 9" id="KW-0547">Nucleotide-binding</keyword>
<evidence type="ECO:0000256" key="2">
    <source>
        <dbReference type="ARBA" id="ARBA00022527"/>
    </source>
</evidence>
<evidence type="ECO:0000256" key="1">
    <source>
        <dbReference type="ARBA" id="ARBA00012513"/>
    </source>
</evidence>
<dbReference type="Gene3D" id="3.40.50.300">
    <property type="entry name" value="P-loop containing nucleotide triphosphate hydrolases"/>
    <property type="match status" value="2"/>
</dbReference>
<dbReference type="CDD" id="cd13996">
    <property type="entry name" value="STKc_EIF2AK"/>
    <property type="match status" value="1"/>
</dbReference>
<evidence type="ECO:0000313" key="13">
    <source>
        <dbReference type="Proteomes" id="UP001174909"/>
    </source>
</evidence>
<keyword evidence="3" id="KW-0597">Phosphoprotein</keyword>
<evidence type="ECO:0000256" key="8">
    <source>
        <dbReference type="ARBA" id="ARBA00037982"/>
    </source>
</evidence>
<gene>
    <name evidence="12" type="ORF">GBAR_LOCUS4582</name>
</gene>
<dbReference type="PANTHER" id="PTHR11042:SF91">
    <property type="entry name" value="EUKARYOTIC TRANSLATION INITIATION FACTOR 2-ALPHA KINASE"/>
    <property type="match status" value="1"/>
</dbReference>
<evidence type="ECO:0000256" key="3">
    <source>
        <dbReference type="ARBA" id="ARBA00022553"/>
    </source>
</evidence>
<proteinExistence type="inferred from homology"/>
<dbReference type="GO" id="GO:0004694">
    <property type="term" value="F:eukaryotic translation initiation factor 2alpha kinase activity"/>
    <property type="evidence" value="ECO:0007669"/>
    <property type="project" value="TreeGrafter"/>
</dbReference>
<reference evidence="12" key="1">
    <citation type="submission" date="2023-03" db="EMBL/GenBank/DDBJ databases">
        <authorList>
            <person name="Steffen K."/>
            <person name="Cardenas P."/>
        </authorList>
    </citation>
    <scope>NUCLEOTIDE SEQUENCE</scope>
</reference>
<feature type="region of interest" description="Disordered" evidence="10">
    <location>
        <begin position="1308"/>
        <end position="1333"/>
    </location>
</feature>
<evidence type="ECO:0000256" key="5">
    <source>
        <dbReference type="ARBA" id="ARBA00022741"/>
    </source>
</evidence>
<feature type="compositionally biased region" description="Low complexity" evidence="10">
    <location>
        <begin position="103"/>
        <end position="117"/>
    </location>
</feature>
<keyword evidence="4" id="KW-0808">Transferase</keyword>
<accession>A0AA35R7F0</accession>
<dbReference type="InterPro" id="IPR017441">
    <property type="entry name" value="Protein_kinase_ATP_BS"/>
</dbReference>
<dbReference type="InterPro" id="IPR050339">
    <property type="entry name" value="CC_SR_Kinase"/>
</dbReference>
<dbReference type="InterPro" id="IPR011009">
    <property type="entry name" value="Kinase-like_dom_sf"/>
</dbReference>
<dbReference type="PROSITE" id="PS00107">
    <property type="entry name" value="PROTEIN_KINASE_ATP"/>
    <property type="match status" value="1"/>
</dbReference>
<dbReference type="InterPro" id="IPR000719">
    <property type="entry name" value="Prot_kinase_dom"/>
</dbReference>
<keyword evidence="13" id="KW-1185">Reference proteome</keyword>
<dbReference type="InterPro" id="IPR008271">
    <property type="entry name" value="Ser/Thr_kinase_AS"/>
</dbReference>
<dbReference type="GO" id="GO:0005737">
    <property type="term" value="C:cytoplasm"/>
    <property type="evidence" value="ECO:0007669"/>
    <property type="project" value="TreeGrafter"/>
</dbReference>
<feature type="region of interest" description="Disordered" evidence="10">
    <location>
        <begin position="103"/>
        <end position="142"/>
    </location>
</feature>
<evidence type="ECO:0000256" key="6">
    <source>
        <dbReference type="ARBA" id="ARBA00022777"/>
    </source>
</evidence>
<protein>
    <recommendedName>
        <fullName evidence="1">non-specific serine/threonine protein kinase</fullName>
        <ecNumber evidence="1">2.7.11.1</ecNumber>
    </recommendedName>
</protein>
<organism evidence="12 13">
    <name type="scientific">Geodia barretti</name>
    <name type="common">Barrett's horny sponge</name>
    <dbReference type="NCBI Taxonomy" id="519541"/>
    <lineage>
        <taxon>Eukaryota</taxon>
        <taxon>Metazoa</taxon>
        <taxon>Porifera</taxon>
        <taxon>Demospongiae</taxon>
        <taxon>Heteroscleromorpha</taxon>
        <taxon>Tetractinellida</taxon>
        <taxon>Astrophorina</taxon>
        <taxon>Geodiidae</taxon>
        <taxon>Geodia</taxon>
    </lineage>
</organism>
<feature type="domain" description="Protein kinase" evidence="11">
    <location>
        <begin position="964"/>
        <end position="1316"/>
    </location>
</feature>
<feature type="compositionally biased region" description="Polar residues" evidence="10">
    <location>
        <begin position="1063"/>
        <end position="1090"/>
    </location>
</feature>